<dbReference type="InterPro" id="IPR051064">
    <property type="entry name" value="SEC14/CRAL-TRIO_domain"/>
</dbReference>
<protein>
    <recommendedName>
        <fullName evidence="1">CRAL-TRIO domain-containing protein</fullName>
    </recommendedName>
</protein>
<evidence type="ECO:0000313" key="2">
    <source>
        <dbReference type="EMBL" id="CAG7833360.1"/>
    </source>
</evidence>
<accession>A0A8J2M7D5</accession>
<dbReference type="Pfam" id="PF00650">
    <property type="entry name" value="CRAL_TRIO"/>
    <property type="match status" value="1"/>
</dbReference>
<proteinExistence type="predicted"/>
<name>A0A8J2M7D5_9HEXA</name>
<dbReference type="PANTHER" id="PTHR23324:SF83">
    <property type="entry name" value="SEC14-LIKE PROTEIN 2"/>
    <property type="match status" value="1"/>
</dbReference>
<dbReference type="PROSITE" id="PS50191">
    <property type="entry name" value="CRAL_TRIO"/>
    <property type="match status" value="1"/>
</dbReference>
<feature type="domain" description="CRAL-TRIO" evidence="1">
    <location>
        <begin position="66"/>
        <end position="257"/>
    </location>
</feature>
<keyword evidence="3" id="KW-1185">Reference proteome</keyword>
<evidence type="ECO:0000259" key="1">
    <source>
        <dbReference type="PROSITE" id="PS50191"/>
    </source>
</evidence>
<dbReference type="OrthoDB" id="6682367at2759"/>
<dbReference type="GO" id="GO:0005737">
    <property type="term" value="C:cytoplasm"/>
    <property type="evidence" value="ECO:0007669"/>
    <property type="project" value="TreeGrafter"/>
</dbReference>
<gene>
    <name evidence="2" type="ORF">AFUS01_LOCUS42995</name>
</gene>
<organism evidence="2 3">
    <name type="scientific">Allacma fusca</name>
    <dbReference type="NCBI Taxonomy" id="39272"/>
    <lineage>
        <taxon>Eukaryota</taxon>
        <taxon>Metazoa</taxon>
        <taxon>Ecdysozoa</taxon>
        <taxon>Arthropoda</taxon>
        <taxon>Hexapoda</taxon>
        <taxon>Collembola</taxon>
        <taxon>Symphypleona</taxon>
        <taxon>Sminthuridae</taxon>
        <taxon>Allacma</taxon>
    </lineage>
</organism>
<evidence type="ECO:0000313" key="3">
    <source>
        <dbReference type="Proteomes" id="UP000708208"/>
    </source>
</evidence>
<sequence length="277" mass="31648">MGKSIETDVDSSIAALKLALKDIIKEDPLYEEDFYLLRWLKAYNMSVRKAEKHLRSTANWRKENDVASLYDANFPMAWLESMPIYADAVTKDGSIACSIQAGLVDIRGMLEELGRQDFVKYLTQAFVQVERVLIELNKYKNRGQPLTENCIDGGTILLDMDQFAPRQLRSFEVLSTIGEVCKNVVKHFPYLGATFIVLNCNTVSAVLLKVIRSILESPSFKFEVYGQDRAEWEESIQNQIPAHMLRDVFGGTRPKEEKMKRDILIDRDLILSLAEEL</sequence>
<comment type="caution">
    <text evidence="2">The sequence shown here is derived from an EMBL/GenBank/DDBJ whole genome shotgun (WGS) entry which is preliminary data.</text>
</comment>
<dbReference type="EMBL" id="CAJVCH010569850">
    <property type="protein sequence ID" value="CAG7833360.1"/>
    <property type="molecule type" value="Genomic_DNA"/>
</dbReference>
<dbReference type="PANTHER" id="PTHR23324">
    <property type="entry name" value="SEC14 RELATED PROTEIN"/>
    <property type="match status" value="1"/>
</dbReference>
<dbReference type="AlphaFoldDB" id="A0A8J2M7D5"/>
<dbReference type="InterPro" id="IPR001251">
    <property type="entry name" value="CRAL-TRIO_dom"/>
</dbReference>
<reference evidence="2" key="1">
    <citation type="submission" date="2021-06" db="EMBL/GenBank/DDBJ databases">
        <authorList>
            <person name="Hodson N. C."/>
            <person name="Mongue J. A."/>
            <person name="Jaron S. K."/>
        </authorList>
    </citation>
    <scope>NUCLEOTIDE SEQUENCE</scope>
</reference>
<dbReference type="Proteomes" id="UP000708208">
    <property type="component" value="Unassembled WGS sequence"/>
</dbReference>